<dbReference type="Pfam" id="PF04296">
    <property type="entry name" value="YlxR"/>
    <property type="match status" value="1"/>
</dbReference>
<gene>
    <name evidence="2" type="ORF">F6J89_20625</name>
</gene>
<organism evidence="2">
    <name type="scientific">Symploca sp. SIO1C4</name>
    <dbReference type="NCBI Taxonomy" id="2607765"/>
    <lineage>
        <taxon>Bacteria</taxon>
        <taxon>Bacillati</taxon>
        <taxon>Cyanobacteriota</taxon>
        <taxon>Cyanophyceae</taxon>
        <taxon>Coleofasciculales</taxon>
        <taxon>Coleofasciculaceae</taxon>
        <taxon>Symploca</taxon>
    </lineage>
</organism>
<proteinExistence type="predicted"/>
<name>A0A6B3NEB7_9CYAN</name>
<dbReference type="AlphaFoldDB" id="A0A6B3NEB7"/>
<reference evidence="2" key="1">
    <citation type="submission" date="2019-11" db="EMBL/GenBank/DDBJ databases">
        <title>Genomic insights into an expanded diversity of filamentous marine cyanobacteria reveals the extraordinary biosynthetic potential of Moorea and Okeania.</title>
        <authorList>
            <person name="Ferreira Leao T."/>
            <person name="Wang M."/>
            <person name="Moss N."/>
            <person name="Da Silva R."/>
            <person name="Sanders J."/>
            <person name="Nurk S."/>
            <person name="Gurevich A."/>
            <person name="Humphrey G."/>
            <person name="Reher R."/>
            <person name="Zhu Q."/>
            <person name="Belda-Ferre P."/>
            <person name="Glukhov E."/>
            <person name="Rex R."/>
            <person name="Dorrestein P.C."/>
            <person name="Knight R."/>
            <person name="Pevzner P."/>
            <person name="Gerwick W.H."/>
            <person name="Gerwick L."/>
        </authorList>
    </citation>
    <scope>NUCLEOTIDE SEQUENCE</scope>
    <source>
        <strain evidence="2">SIO1C4</strain>
    </source>
</reference>
<evidence type="ECO:0000259" key="1">
    <source>
        <dbReference type="Pfam" id="PF04296"/>
    </source>
</evidence>
<dbReference type="SUPFAM" id="SSF64376">
    <property type="entry name" value="YlxR-like"/>
    <property type="match status" value="1"/>
</dbReference>
<dbReference type="InterPro" id="IPR037465">
    <property type="entry name" value="YlxR"/>
</dbReference>
<accession>A0A6B3NEB7</accession>
<dbReference type="EMBL" id="JAAHFQ010000459">
    <property type="protein sequence ID" value="NER29953.1"/>
    <property type="molecule type" value="Genomic_DNA"/>
</dbReference>
<dbReference type="Gene3D" id="3.30.1230.10">
    <property type="entry name" value="YlxR-like"/>
    <property type="match status" value="1"/>
</dbReference>
<dbReference type="PANTHER" id="PTHR34215:SF1">
    <property type="entry name" value="YLXR DOMAIN-CONTAINING PROTEIN"/>
    <property type="match status" value="1"/>
</dbReference>
<feature type="domain" description="YlxR" evidence="1">
    <location>
        <begin position="6"/>
        <end position="77"/>
    </location>
</feature>
<evidence type="ECO:0000313" key="2">
    <source>
        <dbReference type="EMBL" id="NER29953.1"/>
    </source>
</evidence>
<dbReference type="PANTHER" id="PTHR34215">
    <property type="entry name" value="BLL0784 PROTEIN"/>
    <property type="match status" value="1"/>
</dbReference>
<protein>
    <submittedName>
        <fullName evidence="2">YlxR family protein</fullName>
    </submittedName>
</protein>
<sequence length="115" mass="12911">MKPNYRRCLSCRTILPKEAFWRVVRVHPSRNVQLDEGMGRSAYLCPKASCLATAQKKNRLGRVLRAPVPSSLYQTLWERLVEASAVGASRLAGEPEHLRVKSLKAQPKQVNPSNS</sequence>
<dbReference type="InterPro" id="IPR007393">
    <property type="entry name" value="YlxR_dom"/>
</dbReference>
<dbReference type="InterPro" id="IPR035931">
    <property type="entry name" value="YlxR-like_sf"/>
</dbReference>
<comment type="caution">
    <text evidence="2">The sequence shown here is derived from an EMBL/GenBank/DDBJ whole genome shotgun (WGS) entry which is preliminary data.</text>
</comment>